<dbReference type="NCBIfam" id="TIGR00077">
    <property type="entry name" value="lspA"/>
    <property type="match status" value="1"/>
</dbReference>
<feature type="transmembrane region" description="Helical" evidence="9">
    <location>
        <begin position="12"/>
        <end position="34"/>
    </location>
</feature>
<dbReference type="AlphaFoldDB" id="A0A7L5BRB5"/>
<dbReference type="RefSeq" id="WP_052820775.1">
    <property type="nucleotide sequence ID" value="NZ_CP048637.1"/>
</dbReference>
<keyword evidence="7 9" id="KW-1133">Transmembrane helix</keyword>
<proteinExistence type="inferred from homology"/>
<dbReference type="HAMAP" id="MF_00161">
    <property type="entry name" value="LspA"/>
    <property type="match status" value="1"/>
</dbReference>
<dbReference type="GO" id="GO:0006508">
    <property type="term" value="P:proteolysis"/>
    <property type="evidence" value="ECO:0007669"/>
    <property type="project" value="UniProtKB-KW"/>
</dbReference>
<feature type="transmembrane region" description="Helical" evidence="9">
    <location>
        <begin position="134"/>
        <end position="156"/>
    </location>
</feature>
<protein>
    <recommendedName>
        <fullName evidence="9">Lipoprotein signal peptidase</fullName>
        <ecNumber evidence="9">3.4.23.36</ecNumber>
    </recommendedName>
    <alternativeName>
        <fullName evidence="9">Prolipoprotein signal peptidase</fullName>
    </alternativeName>
    <alternativeName>
        <fullName evidence="9">Signal peptidase II</fullName>
        <shortName evidence="9">SPase II</shortName>
    </alternativeName>
</protein>
<feature type="active site" evidence="9">
    <location>
        <position position="125"/>
    </location>
</feature>
<evidence type="ECO:0000256" key="8">
    <source>
        <dbReference type="ARBA" id="ARBA00023136"/>
    </source>
</evidence>
<keyword evidence="2 9" id="KW-1003">Cell membrane</keyword>
<evidence type="ECO:0000256" key="2">
    <source>
        <dbReference type="ARBA" id="ARBA00022475"/>
    </source>
</evidence>
<dbReference type="Pfam" id="PF01252">
    <property type="entry name" value="Peptidase_A8"/>
    <property type="match status" value="1"/>
</dbReference>
<comment type="function">
    <text evidence="9">This protein specifically catalyzes the removal of signal peptides from prolipoproteins.</text>
</comment>
<dbReference type="KEGG" id="roy:G3A56_26355"/>
<dbReference type="Proteomes" id="UP000464865">
    <property type="component" value="Plasmid p5"/>
</dbReference>
<evidence type="ECO:0000256" key="6">
    <source>
        <dbReference type="ARBA" id="ARBA00022801"/>
    </source>
</evidence>
<evidence type="ECO:0000256" key="10">
    <source>
        <dbReference type="RuleBase" id="RU004181"/>
    </source>
</evidence>
<comment type="catalytic activity">
    <reaction evidence="9">
        <text>Release of signal peptides from bacterial membrane prolipoproteins. Hydrolyzes -Xaa-Yaa-Zaa-|-(S,diacylglyceryl)Cys-, in which Xaa is hydrophobic (preferably Leu), and Yaa (Ala or Ser) and Zaa (Gly or Ala) have small, neutral side chains.</text>
        <dbReference type="EC" id="3.4.23.36"/>
    </reaction>
</comment>
<evidence type="ECO:0000256" key="1">
    <source>
        <dbReference type="ARBA" id="ARBA00006139"/>
    </source>
</evidence>
<reference evidence="11 12" key="1">
    <citation type="submission" date="2020-02" db="EMBL/GenBank/DDBJ databases">
        <title>Plant-Promoting Endophytic Bacterium Rhizobium oryzihabitans sp. nov., Isolated from the Root of Rice.</title>
        <authorList>
            <person name="zhao J."/>
            <person name="Zhang G."/>
        </authorList>
    </citation>
    <scope>NUCLEOTIDE SEQUENCE [LARGE SCALE GENOMIC DNA]</scope>
    <source>
        <strain evidence="11 12">M15</strain>
        <plasmid evidence="11 12">p5</plasmid>
    </source>
</reference>
<dbReference type="GO" id="GO:0004190">
    <property type="term" value="F:aspartic-type endopeptidase activity"/>
    <property type="evidence" value="ECO:0007669"/>
    <property type="project" value="UniProtKB-UniRule"/>
</dbReference>
<comment type="similarity">
    <text evidence="1 9 10">Belongs to the peptidase A8 family.</text>
</comment>
<comment type="pathway">
    <text evidence="9">Protein modification; lipoprotein biosynthesis (signal peptide cleavage).</text>
</comment>
<dbReference type="PRINTS" id="PR00781">
    <property type="entry name" value="LIPOSIGPTASE"/>
</dbReference>
<gene>
    <name evidence="9 11" type="primary">lspA</name>
    <name evidence="11" type="ORF">G3A56_26355</name>
</gene>
<evidence type="ECO:0000256" key="5">
    <source>
        <dbReference type="ARBA" id="ARBA00022750"/>
    </source>
</evidence>
<organism evidence="11 12">
    <name type="scientific">Rhizobium oryzihabitans</name>
    <dbReference type="NCBI Taxonomy" id="2267833"/>
    <lineage>
        <taxon>Bacteria</taxon>
        <taxon>Pseudomonadati</taxon>
        <taxon>Pseudomonadota</taxon>
        <taxon>Alphaproteobacteria</taxon>
        <taxon>Hyphomicrobiales</taxon>
        <taxon>Rhizobiaceae</taxon>
        <taxon>Rhizobium/Agrobacterium group</taxon>
        <taxon>Rhizobium</taxon>
    </lineage>
</organism>
<keyword evidence="11" id="KW-0614">Plasmid</keyword>
<keyword evidence="4 9" id="KW-0812">Transmembrane</keyword>
<dbReference type="GO" id="GO:0005886">
    <property type="term" value="C:plasma membrane"/>
    <property type="evidence" value="ECO:0007669"/>
    <property type="project" value="UniProtKB-SubCell"/>
</dbReference>
<comment type="subcellular location">
    <subcellularLocation>
        <location evidence="9">Cell membrane</location>
        <topology evidence="9">Multi-pass membrane protein</topology>
    </subcellularLocation>
</comment>
<accession>A0A7L5BRB5</accession>
<feature type="transmembrane region" description="Helical" evidence="9">
    <location>
        <begin position="75"/>
        <end position="93"/>
    </location>
</feature>
<keyword evidence="3 9" id="KW-0645">Protease</keyword>
<evidence type="ECO:0000256" key="9">
    <source>
        <dbReference type="HAMAP-Rule" id="MF_00161"/>
    </source>
</evidence>
<evidence type="ECO:0000256" key="7">
    <source>
        <dbReference type="ARBA" id="ARBA00022989"/>
    </source>
</evidence>
<dbReference type="EC" id="3.4.23.36" evidence="9"/>
<dbReference type="PANTHER" id="PTHR33695">
    <property type="entry name" value="LIPOPROTEIN SIGNAL PEPTIDASE"/>
    <property type="match status" value="1"/>
</dbReference>
<evidence type="ECO:0000256" key="4">
    <source>
        <dbReference type="ARBA" id="ARBA00022692"/>
    </source>
</evidence>
<keyword evidence="6 9" id="KW-0378">Hydrolase</keyword>
<evidence type="ECO:0000313" key="11">
    <source>
        <dbReference type="EMBL" id="QIB41345.1"/>
    </source>
</evidence>
<keyword evidence="12" id="KW-1185">Reference proteome</keyword>
<evidence type="ECO:0000313" key="12">
    <source>
        <dbReference type="Proteomes" id="UP000464865"/>
    </source>
</evidence>
<sequence>MKASLNKITARAALVLLWVAALCLIDLTTKYLVVTELMDPPRVIPVTPFFNLMLAYNPGVSFGLFSDTMGSAPRLFALLQGVIVIALVIWAVMAKTVAERVSITAVAGGASGNVIDRFWNLSVTDYLDFHAFGWSWPAFNLADVFIVCGAFLLVAISLRPDRHATSLGKT</sequence>
<dbReference type="EMBL" id="CP048637">
    <property type="protein sequence ID" value="QIB41345.1"/>
    <property type="molecule type" value="Genomic_DNA"/>
</dbReference>
<evidence type="ECO:0000256" key="3">
    <source>
        <dbReference type="ARBA" id="ARBA00022670"/>
    </source>
</evidence>
<feature type="transmembrane region" description="Helical" evidence="9">
    <location>
        <begin position="46"/>
        <end position="66"/>
    </location>
</feature>
<keyword evidence="5 9" id="KW-0064">Aspartyl protease</keyword>
<feature type="active site" evidence="9">
    <location>
        <position position="143"/>
    </location>
</feature>
<geneLocation type="plasmid" evidence="11 12">
    <name>p5</name>
</geneLocation>
<dbReference type="InterPro" id="IPR001872">
    <property type="entry name" value="Peptidase_A8"/>
</dbReference>
<name>A0A7L5BRB5_9HYPH</name>
<dbReference type="UniPathway" id="UPA00665"/>
<keyword evidence="8 9" id="KW-0472">Membrane</keyword>
<dbReference type="PANTHER" id="PTHR33695:SF1">
    <property type="entry name" value="LIPOPROTEIN SIGNAL PEPTIDASE"/>
    <property type="match status" value="1"/>
</dbReference>